<evidence type="ECO:0000313" key="2">
    <source>
        <dbReference type="EMBL" id="KAD3337076.1"/>
    </source>
</evidence>
<comment type="caution">
    <text evidence="2">The sequence shown here is derived from an EMBL/GenBank/DDBJ whole genome shotgun (WGS) entry which is preliminary data.</text>
</comment>
<protein>
    <submittedName>
        <fullName evidence="2">Uncharacterized protein</fullName>
    </submittedName>
</protein>
<dbReference type="EMBL" id="SZYD01000016">
    <property type="protein sequence ID" value="KAD3337076.1"/>
    <property type="molecule type" value="Genomic_DNA"/>
</dbReference>
<proteinExistence type="predicted"/>
<keyword evidence="3" id="KW-1185">Reference proteome</keyword>
<organism evidence="2 3">
    <name type="scientific">Mikania micrantha</name>
    <name type="common">bitter vine</name>
    <dbReference type="NCBI Taxonomy" id="192012"/>
    <lineage>
        <taxon>Eukaryota</taxon>
        <taxon>Viridiplantae</taxon>
        <taxon>Streptophyta</taxon>
        <taxon>Embryophyta</taxon>
        <taxon>Tracheophyta</taxon>
        <taxon>Spermatophyta</taxon>
        <taxon>Magnoliopsida</taxon>
        <taxon>eudicotyledons</taxon>
        <taxon>Gunneridae</taxon>
        <taxon>Pentapetalae</taxon>
        <taxon>asterids</taxon>
        <taxon>campanulids</taxon>
        <taxon>Asterales</taxon>
        <taxon>Asteraceae</taxon>
        <taxon>Asteroideae</taxon>
        <taxon>Heliantheae alliance</taxon>
        <taxon>Eupatorieae</taxon>
        <taxon>Mikania</taxon>
    </lineage>
</organism>
<reference evidence="2 3" key="1">
    <citation type="submission" date="2019-05" db="EMBL/GenBank/DDBJ databases">
        <title>Mikania micrantha, genome provides insights into the molecular mechanism of rapid growth.</title>
        <authorList>
            <person name="Liu B."/>
        </authorList>
    </citation>
    <scope>NUCLEOTIDE SEQUENCE [LARGE SCALE GENOMIC DNA]</scope>
    <source>
        <strain evidence="2">NLD-2019</strain>
        <tissue evidence="2">Leaf</tissue>
    </source>
</reference>
<evidence type="ECO:0000256" key="1">
    <source>
        <dbReference type="SAM" id="MobiDB-lite"/>
    </source>
</evidence>
<feature type="compositionally biased region" description="Polar residues" evidence="1">
    <location>
        <begin position="1"/>
        <end position="13"/>
    </location>
</feature>
<dbReference type="AlphaFoldDB" id="A0A5N6M9H3"/>
<accession>A0A5N6M9H3</accession>
<gene>
    <name evidence="2" type="ORF">E3N88_32596</name>
</gene>
<name>A0A5N6M9H3_9ASTR</name>
<sequence length="218" mass="23937">MSNNRNNIFSTPKTHPEDVSETQETPTIVEEEGDDVYRSPLNANPPVVSMTPANFPSGTPRAKAWALAILRARQQVIFLDTTCDMEPPPPSPPRRTVHELASHGIVGAISAITSPGLSTGSLMRLRASIDDDDHTILKPVGSIKVKGVPAEEWSNKLRSEINIWRNSRSTILRCLCISSIAIAQTQVFQPYSAVPTFNPTPSLSPKFIFVYILGDFED</sequence>
<feature type="region of interest" description="Disordered" evidence="1">
    <location>
        <begin position="1"/>
        <end position="25"/>
    </location>
</feature>
<evidence type="ECO:0000313" key="3">
    <source>
        <dbReference type="Proteomes" id="UP000326396"/>
    </source>
</evidence>
<dbReference type="Proteomes" id="UP000326396">
    <property type="component" value="Linkage Group LG6"/>
</dbReference>